<dbReference type="GeneID" id="24164799"/>
<dbReference type="Proteomes" id="UP000001261">
    <property type="component" value="Unassembled WGS sequence"/>
</dbReference>
<keyword evidence="2" id="KW-1185">Reference proteome</keyword>
<accession>A0A0D8JTX0</accession>
<name>A0A0D8JTX0_COCIM</name>
<reference evidence="2" key="1">
    <citation type="journal article" date="2009" name="Genome Res.">
        <title>Comparative genomic analyses of the human fungal pathogens Coccidioides and their relatives.</title>
        <authorList>
            <person name="Sharpton T.J."/>
            <person name="Stajich J.E."/>
            <person name="Rounsley S.D."/>
            <person name="Gardner M.J."/>
            <person name="Wortman J.R."/>
            <person name="Jordar V.S."/>
            <person name="Maiti R."/>
            <person name="Kodira C.D."/>
            <person name="Neafsey D.E."/>
            <person name="Zeng Q."/>
            <person name="Hung C.-Y."/>
            <person name="McMahan C."/>
            <person name="Muszewska A."/>
            <person name="Grynberg M."/>
            <person name="Mandel M.A."/>
            <person name="Kellner E.M."/>
            <person name="Barker B.M."/>
            <person name="Galgiani J.N."/>
            <person name="Orbach M.J."/>
            <person name="Kirkland T.N."/>
            <person name="Cole G.T."/>
            <person name="Henn M.R."/>
            <person name="Birren B.W."/>
            <person name="Taylor J.W."/>
        </authorList>
    </citation>
    <scope>NUCLEOTIDE SEQUENCE [LARGE SCALE GENOMIC DNA]</scope>
    <source>
        <strain evidence="2">RS</strain>
    </source>
</reference>
<proteinExistence type="predicted"/>
<protein>
    <submittedName>
        <fullName evidence="1">Uncharacterized protein</fullName>
    </submittedName>
</protein>
<gene>
    <name evidence="1" type="ORF">CIMG_13172</name>
</gene>
<sequence>MACPEAFFLPDPFHHNLSTFMACLKAFFLPGPVHHNLPESLHSWPALRISAFMACPEAFFLPDPFHHNLSTFMACLKAFFLPGPVHHNLPESLHSWPALRHSSSLVQSTIICQNGLLWRHSSLFLGKSIQGHEFPIMARAGLYKDVGGA</sequence>
<dbReference type="EMBL" id="GG704913">
    <property type="protein sequence ID" value="KJF60727.1"/>
    <property type="molecule type" value="Genomic_DNA"/>
</dbReference>
<dbReference type="AlphaFoldDB" id="A0A0D8JTX0"/>
<reference evidence="2" key="2">
    <citation type="journal article" date="2010" name="Genome Res.">
        <title>Population genomic sequencing of Coccidioides fungi reveals recent hybridization and transposon control.</title>
        <authorList>
            <person name="Neafsey D.E."/>
            <person name="Barker B.M."/>
            <person name="Sharpton T.J."/>
            <person name="Stajich J.E."/>
            <person name="Park D.J."/>
            <person name="Whiston E."/>
            <person name="Hung C.-Y."/>
            <person name="McMahan C."/>
            <person name="White J."/>
            <person name="Sykes S."/>
            <person name="Heiman D."/>
            <person name="Young S."/>
            <person name="Zeng Q."/>
            <person name="Abouelleil A."/>
            <person name="Aftuck L."/>
            <person name="Bessette D."/>
            <person name="Brown A."/>
            <person name="FitzGerald M."/>
            <person name="Lui A."/>
            <person name="Macdonald J.P."/>
            <person name="Priest M."/>
            <person name="Orbach M.J."/>
            <person name="Galgiani J.N."/>
            <person name="Kirkland T.N."/>
            <person name="Cole G.T."/>
            <person name="Birren B.W."/>
            <person name="Henn M.R."/>
            <person name="Taylor J.W."/>
            <person name="Rounsley S.D."/>
        </authorList>
    </citation>
    <scope>GENOME REANNOTATION</scope>
    <source>
        <strain evidence="2">RS</strain>
    </source>
</reference>
<evidence type="ECO:0000313" key="1">
    <source>
        <dbReference type="EMBL" id="KJF60727.1"/>
    </source>
</evidence>
<dbReference type="KEGG" id="cim:CIMG_13172"/>
<dbReference type="VEuPathDB" id="FungiDB:CIMG_13172"/>
<dbReference type="InParanoid" id="A0A0D8JTX0"/>
<dbReference type="RefSeq" id="XP_004444976.1">
    <property type="nucleotide sequence ID" value="XM_004444919.1"/>
</dbReference>
<evidence type="ECO:0000313" key="2">
    <source>
        <dbReference type="Proteomes" id="UP000001261"/>
    </source>
</evidence>
<organism evidence="1 2">
    <name type="scientific">Coccidioides immitis (strain RS)</name>
    <name type="common">Valley fever fungus</name>
    <dbReference type="NCBI Taxonomy" id="246410"/>
    <lineage>
        <taxon>Eukaryota</taxon>
        <taxon>Fungi</taxon>
        <taxon>Dikarya</taxon>
        <taxon>Ascomycota</taxon>
        <taxon>Pezizomycotina</taxon>
        <taxon>Eurotiomycetes</taxon>
        <taxon>Eurotiomycetidae</taxon>
        <taxon>Onygenales</taxon>
        <taxon>Onygenaceae</taxon>
        <taxon>Coccidioides</taxon>
    </lineage>
</organism>